<gene>
    <name evidence="3" type="ORF">FRX31_018418</name>
</gene>
<dbReference type="PANTHER" id="PTHR31286">
    <property type="entry name" value="GLYCINE-RICH CELL WALL STRUCTURAL PROTEIN 1.8-LIKE"/>
    <property type="match status" value="1"/>
</dbReference>
<proteinExistence type="predicted"/>
<evidence type="ECO:0000256" key="1">
    <source>
        <dbReference type="SAM" id="MobiDB-lite"/>
    </source>
</evidence>
<dbReference type="Pfam" id="PF14111">
    <property type="entry name" value="DUF4283"/>
    <property type="match status" value="1"/>
</dbReference>
<evidence type="ECO:0000259" key="2">
    <source>
        <dbReference type="Pfam" id="PF14111"/>
    </source>
</evidence>
<comment type="caution">
    <text evidence="3">The sequence shown here is derived from an EMBL/GenBank/DDBJ whole genome shotgun (WGS) entry which is preliminary data.</text>
</comment>
<accession>A0A7J6W3P2</accession>
<dbReference type="EMBL" id="JABWDY010022035">
    <property type="protein sequence ID" value="KAF5191994.1"/>
    <property type="molecule type" value="Genomic_DNA"/>
</dbReference>
<evidence type="ECO:0000313" key="3">
    <source>
        <dbReference type="EMBL" id="KAF5191994.1"/>
    </source>
</evidence>
<protein>
    <recommendedName>
        <fullName evidence="2">DUF4283 domain-containing protein</fullName>
    </recommendedName>
</protein>
<dbReference type="InterPro" id="IPR040256">
    <property type="entry name" value="At4g02000-like"/>
</dbReference>
<feature type="region of interest" description="Disordered" evidence="1">
    <location>
        <begin position="39"/>
        <end position="67"/>
    </location>
</feature>
<feature type="domain" description="DUF4283" evidence="2">
    <location>
        <begin position="111"/>
        <end position="191"/>
    </location>
</feature>
<sequence>METIRFANLDPSLKLALYQIEQIIDKEISTILSEKVLEDDESNDFSDAAEEESPEEDTGESQNSGFVTKAANNGRFTSSWAKPSNVDLMQVNLDYENGIAKCPKEILEKGENEWKDYIVGFFIRKRLPYPIVKATLARQWKLKGNYDMATDDDYFYFKFSNDEDKRTIMEKGPLFIAGRFFVVKPWDNEIEAQRLADMKYSGNRFTWKNKVDGMARITSKIDRLKLGWTNVDVITTVRNFFRAGRMLGAANTTTIALV</sequence>
<dbReference type="Proteomes" id="UP000554482">
    <property type="component" value="Unassembled WGS sequence"/>
</dbReference>
<keyword evidence="4" id="KW-1185">Reference proteome</keyword>
<feature type="compositionally biased region" description="Acidic residues" evidence="1">
    <location>
        <begin position="39"/>
        <end position="59"/>
    </location>
</feature>
<dbReference type="InterPro" id="IPR025558">
    <property type="entry name" value="DUF4283"/>
</dbReference>
<reference evidence="3 4" key="1">
    <citation type="submission" date="2020-06" db="EMBL/GenBank/DDBJ databases">
        <title>Transcriptomic and genomic resources for Thalictrum thalictroides and T. hernandezii: Facilitating candidate gene discovery in an emerging model plant lineage.</title>
        <authorList>
            <person name="Arias T."/>
            <person name="Riano-Pachon D.M."/>
            <person name="Di Stilio V.S."/>
        </authorList>
    </citation>
    <scope>NUCLEOTIDE SEQUENCE [LARGE SCALE GENOMIC DNA]</scope>
    <source>
        <strain evidence="4">cv. WT478/WT964</strain>
        <tissue evidence="3">Leaves</tissue>
    </source>
</reference>
<dbReference type="AlphaFoldDB" id="A0A7J6W3P2"/>
<evidence type="ECO:0000313" key="4">
    <source>
        <dbReference type="Proteomes" id="UP000554482"/>
    </source>
</evidence>
<organism evidence="3 4">
    <name type="scientific">Thalictrum thalictroides</name>
    <name type="common">Rue-anemone</name>
    <name type="synonym">Anemone thalictroides</name>
    <dbReference type="NCBI Taxonomy" id="46969"/>
    <lineage>
        <taxon>Eukaryota</taxon>
        <taxon>Viridiplantae</taxon>
        <taxon>Streptophyta</taxon>
        <taxon>Embryophyta</taxon>
        <taxon>Tracheophyta</taxon>
        <taxon>Spermatophyta</taxon>
        <taxon>Magnoliopsida</taxon>
        <taxon>Ranunculales</taxon>
        <taxon>Ranunculaceae</taxon>
        <taxon>Thalictroideae</taxon>
        <taxon>Thalictrum</taxon>
    </lineage>
</organism>
<name>A0A7J6W3P2_THATH</name>
<dbReference type="PANTHER" id="PTHR31286:SF180">
    <property type="entry name" value="OS10G0362600 PROTEIN"/>
    <property type="match status" value="1"/>
</dbReference>